<evidence type="ECO:0000256" key="3">
    <source>
        <dbReference type="ARBA" id="ARBA00022729"/>
    </source>
</evidence>
<dbReference type="AlphaFoldDB" id="A0A221SXE2"/>
<dbReference type="RefSeq" id="WP_022801437.1">
    <property type="nucleotide sequence ID" value="NZ_ATTJ01000001.1"/>
</dbReference>
<reference evidence="7 8" key="1">
    <citation type="submission" date="2017-05" db="EMBL/GenBank/DDBJ databases">
        <title>The complete genome sequence of Deinococcus ficus isolated from the rhizosphere of the Ficus religiosa L. in Taiwan.</title>
        <authorList>
            <person name="Wu K.-M."/>
            <person name="Liao T.-L."/>
            <person name="Liu Y.-M."/>
            <person name="Young C.-C."/>
            <person name="Tsai S.-F."/>
        </authorList>
    </citation>
    <scope>NUCLEOTIDE SEQUENCE [LARGE SCALE GENOMIC DNA]</scope>
    <source>
        <strain evidence="7 8">CC-FR2-10</strain>
    </source>
</reference>
<evidence type="ECO:0000259" key="6">
    <source>
        <dbReference type="Pfam" id="PF13458"/>
    </source>
</evidence>
<evidence type="ECO:0000256" key="5">
    <source>
        <dbReference type="SAM" id="SignalP"/>
    </source>
</evidence>
<dbReference type="KEGG" id="dfc:DFI_09995"/>
<dbReference type="PRINTS" id="PR00337">
    <property type="entry name" value="LEUILEVALBP"/>
</dbReference>
<dbReference type="EMBL" id="CP021081">
    <property type="protein sequence ID" value="ASN81300.1"/>
    <property type="molecule type" value="Genomic_DNA"/>
</dbReference>
<dbReference type="CDD" id="cd06342">
    <property type="entry name" value="PBP1_ABC_LIVBP-like"/>
    <property type="match status" value="1"/>
</dbReference>
<dbReference type="InterPro" id="IPR028081">
    <property type="entry name" value="Leu-bd"/>
</dbReference>
<gene>
    <name evidence="7" type="ORF">DFI_09995</name>
</gene>
<feature type="chain" id="PRO_5011280043" evidence="5">
    <location>
        <begin position="22"/>
        <end position="384"/>
    </location>
</feature>
<organism evidence="7 8">
    <name type="scientific">Deinococcus ficus</name>
    <dbReference type="NCBI Taxonomy" id="317577"/>
    <lineage>
        <taxon>Bacteria</taxon>
        <taxon>Thermotogati</taxon>
        <taxon>Deinococcota</taxon>
        <taxon>Deinococci</taxon>
        <taxon>Deinococcales</taxon>
        <taxon>Deinococcaceae</taxon>
        <taxon>Deinococcus</taxon>
    </lineage>
</organism>
<dbReference type="InterPro" id="IPR000709">
    <property type="entry name" value="Leu_Ile_Val-bd"/>
</dbReference>
<dbReference type="Pfam" id="PF13458">
    <property type="entry name" value="Peripla_BP_6"/>
    <property type="match status" value="1"/>
</dbReference>
<keyword evidence="8" id="KW-1185">Reference proteome</keyword>
<dbReference type="STRING" id="317577.GCA_000419625_01912"/>
<feature type="signal peptide" evidence="5">
    <location>
        <begin position="1"/>
        <end position="21"/>
    </location>
</feature>
<evidence type="ECO:0000313" key="7">
    <source>
        <dbReference type="EMBL" id="ASN81300.1"/>
    </source>
</evidence>
<dbReference type="SUPFAM" id="SSF53822">
    <property type="entry name" value="Periplasmic binding protein-like I"/>
    <property type="match status" value="1"/>
</dbReference>
<sequence length="384" mass="39562">MKKSALSLAIIAALSLGSANAATVIKIASLSPLSGGQSDLGTQIKNGAQLAVNEYKAQFAKLGFDLQLVGYDDQADPATGTAAARKIAADRSILAVVGTLNSGVAIPSSEALKAARVAMVSPANTANQVTDRGLANMNRIVARDDAQGPAGANFIQGTLKAKKVYVLNDKTAYGEGLAKEVEKALKAKGVAVAANEGTEEKSDFSSIIAKIKLQNPDAIYFGGIYNQVGVFVKQLREAGINTPVVGGDGLDSSELATIAGAGANNIYFTTVAAPIEALPAAKTFAANYQKAFGKPAQGFGAFGYDAAKVVLQGVLKAVQTNKNKLPTRTQVETAIRKGSFTGLLSGNVSFNSVGDRKAATLYVMNVTGGKYKLSTSVAVKPAKQ</sequence>
<name>A0A221SXE2_9DEIO</name>
<keyword evidence="2" id="KW-0813">Transport</keyword>
<dbReference type="Proteomes" id="UP000259030">
    <property type="component" value="Chromosome"/>
</dbReference>
<feature type="domain" description="Leucine-binding protein" evidence="6">
    <location>
        <begin position="25"/>
        <end position="369"/>
    </location>
</feature>
<accession>A0A221SXE2</accession>
<proteinExistence type="inferred from homology"/>
<evidence type="ECO:0000256" key="4">
    <source>
        <dbReference type="ARBA" id="ARBA00022970"/>
    </source>
</evidence>
<comment type="similarity">
    <text evidence="1">Belongs to the leucine-binding protein family.</text>
</comment>
<evidence type="ECO:0000256" key="2">
    <source>
        <dbReference type="ARBA" id="ARBA00022448"/>
    </source>
</evidence>
<keyword evidence="4" id="KW-0029">Amino-acid transport</keyword>
<dbReference type="GO" id="GO:0006865">
    <property type="term" value="P:amino acid transport"/>
    <property type="evidence" value="ECO:0007669"/>
    <property type="project" value="UniProtKB-KW"/>
</dbReference>
<evidence type="ECO:0000256" key="1">
    <source>
        <dbReference type="ARBA" id="ARBA00010062"/>
    </source>
</evidence>
<dbReference type="Gene3D" id="3.40.50.2300">
    <property type="match status" value="2"/>
</dbReference>
<dbReference type="InterPro" id="IPR028082">
    <property type="entry name" value="Peripla_BP_I"/>
</dbReference>
<dbReference type="PANTHER" id="PTHR47151">
    <property type="entry name" value="LEU/ILE/VAL-BINDING ABC TRANSPORTER SUBUNIT"/>
    <property type="match status" value="1"/>
</dbReference>
<dbReference type="OrthoDB" id="9783240at2"/>
<dbReference type="PANTHER" id="PTHR47151:SF2">
    <property type="entry name" value="AMINO ACID BINDING PROTEIN"/>
    <property type="match status" value="1"/>
</dbReference>
<evidence type="ECO:0000313" key="8">
    <source>
        <dbReference type="Proteomes" id="UP000259030"/>
    </source>
</evidence>
<keyword evidence="3 5" id="KW-0732">Signal</keyword>
<protein>
    <submittedName>
        <fullName evidence="7">Branched chain amino acid ABC transporter substrate-binding protein</fullName>
    </submittedName>
</protein>